<dbReference type="SUPFAM" id="SSF53474">
    <property type="entry name" value="alpha/beta-Hydrolases"/>
    <property type="match status" value="1"/>
</dbReference>
<dbReference type="Pfam" id="PF12697">
    <property type="entry name" value="Abhydrolase_6"/>
    <property type="match status" value="1"/>
</dbReference>
<dbReference type="PANTHER" id="PTHR43798">
    <property type="entry name" value="MONOACYLGLYCEROL LIPASE"/>
    <property type="match status" value="1"/>
</dbReference>
<dbReference type="GO" id="GO:0016787">
    <property type="term" value="F:hydrolase activity"/>
    <property type="evidence" value="ECO:0007669"/>
    <property type="project" value="UniProtKB-KW"/>
</dbReference>
<evidence type="ECO:0000313" key="4">
    <source>
        <dbReference type="Proteomes" id="UP000007842"/>
    </source>
</evidence>
<keyword evidence="4" id="KW-1185">Reference proteome</keyword>
<keyword evidence="3" id="KW-0614">Plasmid</keyword>
<feature type="region of interest" description="Disordered" evidence="1">
    <location>
        <begin position="1"/>
        <end position="22"/>
    </location>
</feature>
<dbReference type="HOGENOM" id="CLU_020336_9_0_11"/>
<accession>F8JMC6</accession>
<dbReference type="InterPro" id="IPR000073">
    <property type="entry name" value="AB_hydrolase_1"/>
</dbReference>
<sequence>MNEQSTVTRPGARTTPSVPPLGRHYQVAGGRLMLHRSGTGGPSVVFLPGAGLVGLDYVNIHDRTAELTTSVLYDRAGTGWSDPAPLPRPAADVAAELRDLLRAAAVPGPYLLVGHSLGAAYARQYACAHPDEVAGLLLLDPFHEDMLARASEEVRRKNAEFSAQEPPEPTAEQLERSREVIAPLFAAWPDAVREPLVEYHLTRWRTGMDENRNVHDEVAGEMRRLTAPPDVPLIVLTAMGLDATQVALWSESVVREMNEAKRHLHAGLAASVPRGEQRILPGAGHGWPHEEAPEEVLTALRDLLRAAGR</sequence>
<dbReference type="Gene3D" id="3.40.50.1820">
    <property type="entry name" value="alpha/beta hydrolase"/>
    <property type="match status" value="1"/>
</dbReference>
<organism evidence="3 4">
    <name type="scientific">Streptantibioticus cattleyicolor (strain ATCC 35852 / DSM 46488 / JCM 4925 / NBRC 14057 / NRRL 8057)</name>
    <name type="common">Streptomyces cattleya</name>
    <dbReference type="NCBI Taxonomy" id="1003195"/>
    <lineage>
        <taxon>Bacteria</taxon>
        <taxon>Bacillati</taxon>
        <taxon>Actinomycetota</taxon>
        <taxon>Actinomycetes</taxon>
        <taxon>Kitasatosporales</taxon>
        <taxon>Streptomycetaceae</taxon>
        <taxon>Streptantibioticus</taxon>
    </lineage>
</organism>
<name>F8JMC6_STREN</name>
<dbReference type="EMBL" id="CP003229">
    <property type="protein sequence ID" value="AEW99227.1"/>
    <property type="molecule type" value="Genomic_DNA"/>
</dbReference>
<dbReference type="PANTHER" id="PTHR43798:SF33">
    <property type="entry name" value="HYDROLASE, PUTATIVE (AFU_ORTHOLOGUE AFUA_2G14860)-RELATED"/>
    <property type="match status" value="1"/>
</dbReference>
<geneLocation type="plasmid" evidence="3 4">
    <name>pSCATT</name>
</geneLocation>
<proteinExistence type="predicted"/>
<dbReference type="RefSeq" id="WP_014151159.1">
    <property type="nucleotide sequence ID" value="NC_016113.1"/>
</dbReference>
<dbReference type="InterPro" id="IPR029058">
    <property type="entry name" value="AB_hydrolase_fold"/>
</dbReference>
<accession>G8XE73</accession>
<dbReference type="GO" id="GO:0016020">
    <property type="term" value="C:membrane"/>
    <property type="evidence" value="ECO:0007669"/>
    <property type="project" value="TreeGrafter"/>
</dbReference>
<dbReference type="OrthoDB" id="7185741at2"/>
<dbReference type="AlphaFoldDB" id="F8JMC6"/>
<evidence type="ECO:0000256" key="1">
    <source>
        <dbReference type="SAM" id="MobiDB-lite"/>
    </source>
</evidence>
<protein>
    <submittedName>
        <fullName evidence="3">Alpha/beta hydrolase fold protein</fullName>
    </submittedName>
</protein>
<reference evidence="4" key="1">
    <citation type="submission" date="2011-12" db="EMBL/GenBank/DDBJ databases">
        <title>Complete genome sequence of Streptomyces cattleya strain DSM 46488.</title>
        <authorList>
            <person name="Ou H.-Y."/>
            <person name="Li P."/>
            <person name="Zhao C."/>
            <person name="O'Hagan D."/>
            <person name="Deng Z."/>
        </authorList>
    </citation>
    <scope>NUCLEOTIDE SEQUENCE [LARGE SCALE GENOMIC DNA]</scope>
    <source>
        <strain evidence="4">ATCC 35852 / DSM 46488 / JCM 4925 / NBRC 14057 / NRRL 8057</strain>
        <plasmid evidence="4">Plasmid pSCATT</plasmid>
    </source>
</reference>
<gene>
    <name evidence="3" type="ordered locus">SCATT_p10340</name>
</gene>
<dbReference type="Proteomes" id="UP000007842">
    <property type="component" value="Plasmid pSCATT"/>
</dbReference>
<feature type="domain" description="AB hydrolase-1" evidence="2">
    <location>
        <begin position="44"/>
        <end position="297"/>
    </location>
</feature>
<dbReference type="PATRIC" id="fig|1003195.11.peg.681"/>
<evidence type="ECO:0000259" key="2">
    <source>
        <dbReference type="Pfam" id="PF12697"/>
    </source>
</evidence>
<keyword evidence="3" id="KW-0378">Hydrolase</keyword>
<dbReference type="KEGG" id="sct:SCAT_p0705"/>
<dbReference type="KEGG" id="scy:SCATT_p10340"/>
<dbReference type="InterPro" id="IPR050266">
    <property type="entry name" value="AB_hydrolase_sf"/>
</dbReference>
<evidence type="ECO:0000313" key="3">
    <source>
        <dbReference type="EMBL" id="AEW99227.1"/>
    </source>
</evidence>